<organism evidence="1">
    <name type="scientific">Anguilla anguilla</name>
    <name type="common">European freshwater eel</name>
    <name type="synonym">Muraena anguilla</name>
    <dbReference type="NCBI Taxonomy" id="7936"/>
    <lineage>
        <taxon>Eukaryota</taxon>
        <taxon>Metazoa</taxon>
        <taxon>Chordata</taxon>
        <taxon>Craniata</taxon>
        <taxon>Vertebrata</taxon>
        <taxon>Euteleostomi</taxon>
        <taxon>Actinopterygii</taxon>
        <taxon>Neopterygii</taxon>
        <taxon>Teleostei</taxon>
        <taxon>Anguilliformes</taxon>
        <taxon>Anguillidae</taxon>
        <taxon>Anguilla</taxon>
    </lineage>
</organism>
<name>A0A0E9U127_ANGAN</name>
<reference evidence="1" key="2">
    <citation type="journal article" date="2015" name="Fish Shellfish Immunol.">
        <title>Early steps in the European eel (Anguilla anguilla)-Vibrio vulnificus interaction in the gills: Role of the RtxA13 toxin.</title>
        <authorList>
            <person name="Callol A."/>
            <person name="Pajuelo D."/>
            <person name="Ebbesson L."/>
            <person name="Teles M."/>
            <person name="MacKenzie S."/>
            <person name="Amaro C."/>
        </authorList>
    </citation>
    <scope>NUCLEOTIDE SEQUENCE</scope>
</reference>
<accession>A0A0E9U127</accession>
<proteinExistence type="predicted"/>
<evidence type="ECO:0000313" key="1">
    <source>
        <dbReference type="EMBL" id="JAH59614.1"/>
    </source>
</evidence>
<dbReference type="AlphaFoldDB" id="A0A0E9U127"/>
<sequence>MRNLVNGWIDATLSFFHHVLDQVSFGNLDEGQSR</sequence>
<reference evidence="1" key="1">
    <citation type="submission" date="2014-11" db="EMBL/GenBank/DDBJ databases">
        <authorList>
            <person name="Amaro Gonzalez C."/>
        </authorList>
    </citation>
    <scope>NUCLEOTIDE SEQUENCE</scope>
</reference>
<dbReference type="EMBL" id="GBXM01048963">
    <property type="protein sequence ID" value="JAH59614.1"/>
    <property type="molecule type" value="Transcribed_RNA"/>
</dbReference>
<protein>
    <submittedName>
        <fullName evidence="1">Uncharacterized protein</fullName>
    </submittedName>
</protein>